<feature type="signal peptide" evidence="1">
    <location>
        <begin position="1"/>
        <end position="21"/>
    </location>
</feature>
<dbReference type="InterPro" id="IPR018550">
    <property type="entry name" value="Lipid-A_deacylase-rel"/>
</dbReference>
<keyword evidence="3" id="KW-1185">Reference proteome</keyword>
<keyword evidence="2" id="KW-0378">Hydrolase</keyword>
<accession>A0ABV8CLE8</accession>
<dbReference type="Gene3D" id="2.40.160.20">
    <property type="match status" value="1"/>
</dbReference>
<dbReference type="EMBL" id="JBHSAF010000002">
    <property type="protein sequence ID" value="MFC3912666.1"/>
    <property type="molecule type" value="Genomic_DNA"/>
</dbReference>
<evidence type="ECO:0000313" key="2">
    <source>
        <dbReference type="EMBL" id="MFC3912666.1"/>
    </source>
</evidence>
<dbReference type="RefSeq" id="WP_377150804.1">
    <property type="nucleotide sequence ID" value="NZ_JBHSAF010000002.1"/>
</dbReference>
<feature type="chain" id="PRO_5045730854" evidence="1">
    <location>
        <begin position="22"/>
        <end position="170"/>
    </location>
</feature>
<comment type="caution">
    <text evidence="2">The sequence shown here is derived from an EMBL/GenBank/DDBJ whole genome shotgun (WGS) entry which is preliminary data.</text>
</comment>
<name>A0ABV8CLE8_9GAMM</name>
<organism evidence="2 3">
    <name type="scientific">Pseudaeromonas sharmana</name>
    <dbReference type="NCBI Taxonomy" id="328412"/>
    <lineage>
        <taxon>Bacteria</taxon>
        <taxon>Pseudomonadati</taxon>
        <taxon>Pseudomonadota</taxon>
        <taxon>Gammaproteobacteria</taxon>
        <taxon>Aeromonadales</taxon>
        <taxon>Aeromonadaceae</taxon>
        <taxon>Pseudaeromonas</taxon>
    </lineage>
</organism>
<evidence type="ECO:0000256" key="1">
    <source>
        <dbReference type="SAM" id="SignalP"/>
    </source>
</evidence>
<dbReference type="GO" id="GO:0016787">
    <property type="term" value="F:hydrolase activity"/>
    <property type="evidence" value="ECO:0007669"/>
    <property type="project" value="UniProtKB-KW"/>
</dbReference>
<sequence>MCRTAWPLFFLLTTVSPGAFALDGLTLGWGHGSDGVEAVQGTFTTPLQPAWLLEQLPLPAMRLQFSAADWQWQQENLLAIGIAPVAQWNSHWHSEWQGFIELGMGLTYLSRRDLGPRAFGNHLQWQGQVATGLRFHAWSCALRGLLYDNLGLDSPNDGLQLLSVELGYHW</sequence>
<gene>
    <name evidence="2" type="ORF">ACFOSS_04160</name>
</gene>
<proteinExistence type="predicted"/>
<dbReference type="Proteomes" id="UP001595692">
    <property type="component" value="Unassembled WGS sequence"/>
</dbReference>
<evidence type="ECO:0000313" key="3">
    <source>
        <dbReference type="Proteomes" id="UP001595692"/>
    </source>
</evidence>
<keyword evidence="1" id="KW-0732">Signal</keyword>
<reference evidence="3" key="1">
    <citation type="journal article" date="2019" name="Int. J. Syst. Evol. Microbiol.">
        <title>The Global Catalogue of Microorganisms (GCM) 10K type strain sequencing project: providing services to taxonomists for standard genome sequencing and annotation.</title>
        <authorList>
            <consortium name="The Broad Institute Genomics Platform"/>
            <consortium name="The Broad Institute Genome Sequencing Center for Infectious Disease"/>
            <person name="Wu L."/>
            <person name="Ma J."/>
        </authorList>
    </citation>
    <scope>NUCLEOTIDE SEQUENCE [LARGE SCALE GENOMIC DNA]</scope>
    <source>
        <strain evidence="3">CCUG 54939</strain>
    </source>
</reference>
<dbReference type="Pfam" id="PF09411">
    <property type="entry name" value="PagL"/>
    <property type="match status" value="1"/>
</dbReference>
<protein>
    <submittedName>
        <fullName evidence="2">Acyloxyacyl hydrolase</fullName>
    </submittedName>
</protein>